<evidence type="ECO:0000256" key="2">
    <source>
        <dbReference type="ARBA" id="ARBA00022679"/>
    </source>
</evidence>
<dbReference type="AlphaFoldDB" id="A0A085WMZ6"/>
<name>A0A085WMZ6_9BACT</name>
<keyword evidence="3" id="KW-0547">Nucleotide-binding</keyword>
<keyword evidence="4" id="KW-0418">Kinase</keyword>
<dbReference type="GO" id="GO:0005524">
    <property type="term" value="F:ATP binding"/>
    <property type="evidence" value="ECO:0007669"/>
    <property type="project" value="UniProtKB-KW"/>
</dbReference>
<dbReference type="OrthoDB" id="5381201at2"/>
<keyword evidence="2" id="KW-0808">Transferase</keyword>
<reference evidence="8 9" key="1">
    <citation type="submission" date="2014-04" db="EMBL/GenBank/DDBJ databases">
        <title>Genome assembly of Hyalangium minutum DSM 14724.</title>
        <authorList>
            <person name="Sharma G."/>
            <person name="Subramanian S."/>
        </authorList>
    </citation>
    <scope>NUCLEOTIDE SEQUENCE [LARGE SCALE GENOMIC DNA]</scope>
    <source>
        <strain evidence="8 9">DSM 14724</strain>
    </source>
</reference>
<gene>
    <name evidence="8" type="ORF">DB31_6961</name>
</gene>
<keyword evidence="5" id="KW-0067">ATP-binding</keyword>
<dbReference type="PANTHER" id="PTHR43671">
    <property type="entry name" value="SERINE/THREONINE-PROTEIN KINASE NEK"/>
    <property type="match status" value="1"/>
</dbReference>
<dbReference type="SMART" id="SM00220">
    <property type="entry name" value="S_TKc"/>
    <property type="match status" value="1"/>
</dbReference>
<dbReference type="Proteomes" id="UP000028725">
    <property type="component" value="Unassembled WGS sequence"/>
</dbReference>
<evidence type="ECO:0000256" key="1">
    <source>
        <dbReference type="ARBA" id="ARBA00012513"/>
    </source>
</evidence>
<dbReference type="CDD" id="cd14014">
    <property type="entry name" value="STKc_PknB_like"/>
    <property type="match status" value="1"/>
</dbReference>
<comment type="caution">
    <text evidence="8">The sequence shown here is derived from an EMBL/GenBank/DDBJ whole genome shotgun (WGS) entry which is preliminary data.</text>
</comment>
<feature type="region of interest" description="Disordered" evidence="6">
    <location>
        <begin position="408"/>
        <end position="466"/>
    </location>
</feature>
<dbReference type="EMBL" id="JMCB01000005">
    <property type="protein sequence ID" value="KFE69059.1"/>
    <property type="molecule type" value="Genomic_DNA"/>
</dbReference>
<dbReference type="STRING" id="394096.DB31_6961"/>
<dbReference type="GO" id="GO:0004674">
    <property type="term" value="F:protein serine/threonine kinase activity"/>
    <property type="evidence" value="ECO:0007669"/>
    <property type="project" value="UniProtKB-EC"/>
</dbReference>
<dbReference type="Gene3D" id="1.10.510.10">
    <property type="entry name" value="Transferase(Phosphotransferase) domain 1"/>
    <property type="match status" value="1"/>
</dbReference>
<dbReference type="EC" id="2.7.11.1" evidence="1"/>
<sequence length="530" mass="58124">MDVPLLDADADVRSLPHGTRVGPWRLKGGRGIGAYGAVYRAERVGHEEAGDAALKMALHPRDPRFKREAEMLRRTRHPNVPRLLDSGEWRHPNGFHHPFIVMERIDGEPLYAWAERRNPDTRQVLRLLAQAARALQATHEAGGVHRDVKGDNVLVRPVDEWLFLMDFGAGDYVGAERLTASRLPPGTPPYRSPEAWAASRNPWRKPHERYVAGPADDVFALGVMAYRLVTDEYPPFTDASSEEGQCWQPGGSGPRPPSEVNSRVGPELDAVIQRMLSLNPKKRGTAQELAEVMEQSAAQVRSVSGEGLFQWETPQSSAWSHGEATDVERLGHRLRRRNRKAVLAAVDADATKRATVHRQQAVAGAKTALRGEREVLRAQGLSGFALMAATALAVLLLWLQQRESLSSQEGVPVARGTRSGEQRDGGVTHVGDTAVSAVSSGEQSPMGKGVAVEAPPKPFPGQLRPDLNGRCRKGQYSINGGCWLRVEVSDLEDCKGVKNGVEFEQSCYTPIFPSKREPTSAPVSPVEPER</sequence>
<dbReference type="InterPro" id="IPR000719">
    <property type="entry name" value="Prot_kinase_dom"/>
</dbReference>
<dbReference type="InterPro" id="IPR011009">
    <property type="entry name" value="Kinase-like_dom_sf"/>
</dbReference>
<accession>A0A085WMZ6</accession>
<feature type="domain" description="Protein kinase" evidence="7">
    <location>
        <begin position="24"/>
        <end position="298"/>
    </location>
</feature>
<dbReference type="Gene3D" id="3.30.200.20">
    <property type="entry name" value="Phosphorylase Kinase, domain 1"/>
    <property type="match status" value="1"/>
</dbReference>
<keyword evidence="9" id="KW-1185">Reference proteome</keyword>
<protein>
    <recommendedName>
        <fullName evidence="1">non-specific serine/threonine protein kinase</fullName>
        <ecNumber evidence="1">2.7.11.1</ecNumber>
    </recommendedName>
</protein>
<evidence type="ECO:0000256" key="4">
    <source>
        <dbReference type="ARBA" id="ARBA00022777"/>
    </source>
</evidence>
<evidence type="ECO:0000313" key="8">
    <source>
        <dbReference type="EMBL" id="KFE69059.1"/>
    </source>
</evidence>
<evidence type="ECO:0000259" key="7">
    <source>
        <dbReference type="PROSITE" id="PS50011"/>
    </source>
</evidence>
<dbReference type="InterPro" id="IPR050660">
    <property type="entry name" value="NEK_Ser/Thr_kinase"/>
</dbReference>
<feature type="region of interest" description="Disordered" evidence="6">
    <location>
        <begin position="511"/>
        <end position="530"/>
    </location>
</feature>
<organism evidence="8 9">
    <name type="scientific">Hyalangium minutum</name>
    <dbReference type="NCBI Taxonomy" id="394096"/>
    <lineage>
        <taxon>Bacteria</taxon>
        <taxon>Pseudomonadati</taxon>
        <taxon>Myxococcota</taxon>
        <taxon>Myxococcia</taxon>
        <taxon>Myxococcales</taxon>
        <taxon>Cystobacterineae</taxon>
        <taxon>Archangiaceae</taxon>
        <taxon>Hyalangium</taxon>
    </lineage>
</organism>
<evidence type="ECO:0000256" key="3">
    <source>
        <dbReference type="ARBA" id="ARBA00022741"/>
    </source>
</evidence>
<feature type="region of interest" description="Disordered" evidence="6">
    <location>
        <begin position="237"/>
        <end position="263"/>
    </location>
</feature>
<proteinExistence type="predicted"/>
<dbReference type="SUPFAM" id="SSF56112">
    <property type="entry name" value="Protein kinase-like (PK-like)"/>
    <property type="match status" value="1"/>
</dbReference>
<dbReference type="PROSITE" id="PS50011">
    <property type="entry name" value="PROTEIN_KINASE_DOM"/>
    <property type="match status" value="1"/>
</dbReference>
<evidence type="ECO:0000256" key="5">
    <source>
        <dbReference type="ARBA" id="ARBA00022840"/>
    </source>
</evidence>
<evidence type="ECO:0000313" key="9">
    <source>
        <dbReference type="Proteomes" id="UP000028725"/>
    </source>
</evidence>
<dbReference type="Pfam" id="PF00069">
    <property type="entry name" value="Pkinase"/>
    <property type="match status" value="1"/>
</dbReference>
<dbReference type="RefSeq" id="WP_044187767.1">
    <property type="nucleotide sequence ID" value="NZ_JMCB01000005.1"/>
</dbReference>
<evidence type="ECO:0000256" key="6">
    <source>
        <dbReference type="SAM" id="MobiDB-lite"/>
    </source>
</evidence>
<dbReference type="PANTHER" id="PTHR43671:SF13">
    <property type="entry name" value="SERINE_THREONINE-PROTEIN KINASE NEK2"/>
    <property type="match status" value="1"/>
</dbReference>